<dbReference type="AlphaFoldDB" id="A0A815TPE7"/>
<accession>A0A815TPE7</accession>
<evidence type="ECO:0000313" key="1">
    <source>
        <dbReference type="EMBL" id="CAF1508501.1"/>
    </source>
</evidence>
<sequence>REDSITSEDATTFSYALNENLTQLMQFCSTLKNEINKKQLEHTDYHSNVSSPILDNNSIISTSTQTENLLLNNYHCFGDLSSSNIDSSLITDTKFSTYIQSH</sequence>
<name>A0A815TPE7_9BILA</name>
<dbReference type="EMBL" id="CAJNOE010004056">
    <property type="protein sequence ID" value="CAF1508501.1"/>
    <property type="molecule type" value="Genomic_DNA"/>
</dbReference>
<dbReference type="Proteomes" id="UP000663860">
    <property type="component" value="Unassembled WGS sequence"/>
</dbReference>
<feature type="non-terminal residue" evidence="1">
    <location>
        <position position="1"/>
    </location>
</feature>
<reference evidence="1" key="1">
    <citation type="submission" date="2021-02" db="EMBL/GenBank/DDBJ databases">
        <authorList>
            <person name="Nowell W R."/>
        </authorList>
    </citation>
    <scope>NUCLEOTIDE SEQUENCE</scope>
</reference>
<comment type="caution">
    <text evidence="1">The sequence shown here is derived from an EMBL/GenBank/DDBJ whole genome shotgun (WGS) entry which is preliminary data.</text>
</comment>
<proteinExistence type="predicted"/>
<protein>
    <submittedName>
        <fullName evidence="1">Uncharacterized protein</fullName>
    </submittedName>
</protein>
<organism evidence="1 2">
    <name type="scientific">Adineta steineri</name>
    <dbReference type="NCBI Taxonomy" id="433720"/>
    <lineage>
        <taxon>Eukaryota</taxon>
        <taxon>Metazoa</taxon>
        <taxon>Spiralia</taxon>
        <taxon>Gnathifera</taxon>
        <taxon>Rotifera</taxon>
        <taxon>Eurotatoria</taxon>
        <taxon>Bdelloidea</taxon>
        <taxon>Adinetida</taxon>
        <taxon>Adinetidae</taxon>
        <taxon>Adineta</taxon>
    </lineage>
</organism>
<evidence type="ECO:0000313" key="2">
    <source>
        <dbReference type="Proteomes" id="UP000663860"/>
    </source>
</evidence>
<feature type="non-terminal residue" evidence="1">
    <location>
        <position position="102"/>
    </location>
</feature>
<gene>
    <name evidence="1" type="ORF">IZO911_LOCUS45342</name>
</gene>